<sequence precursor="true">MPSSWVIQVLTLSSLIGLASSEANAQDKQQPILSESVLLEKIEAGAQKGPFQPDWNSLEKYKIPTWYQDAKFGIFIHWGAYSVPAFGSEWYPRWMYIDKKTWRGNTYAHHAKTYGLHKDFGYKDFIPLLTGDNFNAAQWVKLFKDAGARYVVPVAEHHDGFAMYDSNLTRWNAVDMGPKRDIIGLLEKETRKAGLKFGVSSHRAFNWAYFPRKPHFDNVNPHYFDLYGRDHEFLYADDVYDLSKPWPPQDMVFKNHWLARTGELVEKYHPDLIWFDFGISPIWVKSYDTNPFQKHLKKFAAYYYNDAAKNHQEVVLNYKLNAFPENAAVLDIERGKLAGIRPLLWQTDTCVSFNSWGHIRDQHYKPVNLIVDDLVDIVSKNGVLLLNVCPKPDGSIPQMEQDMLRKIGGWLKMNGEAIYETRPWLTYGEGPSVTIEGEKQEEKNKGFTAQDIRFTTRGDTLYAIILGWPEERQVLIKSLAKKDNGTLKNVRRIKLLGSEDSVKWKQTSTSLKVILPEKSPCDFAVVLKIE</sequence>
<dbReference type="Proteomes" id="UP000318704">
    <property type="component" value="Chromosome"/>
</dbReference>
<evidence type="ECO:0000256" key="5">
    <source>
        <dbReference type="ARBA" id="ARBA00022801"/>
    </source>
</evidence>
<proteinExistence type="inferred from homology"/>
<dbReference type="AlphaFoldDB" id="A0A517VUP2"/>
<dbReference type="GO" id="GO:0006004">
    <property type="term" value="P:fucose metabolic process"/>
    <property type="evidence" value="ECO:0007669"/>
    <property type="project" value="InterPro"/>
</dbReference>
<dbReference type="Gene3D" id="3.20.20.80">
    <property type="entry name" value="Glycosidases"/>
    <property type="match status" value="1"/>
</dbReference>
<evidence type="ECO:0000256" key="6">
    <source>
        <dbReference type="ARBA" id="ARBA00023295"/>
    </source>
</evidence>
<comment type="function">
    <text evidence="1">Alpha-L-fucosidase is responsible for hydrolyzing the alpha-1,6-linked fucose joined to the reducing-end N-acetylglucosamine of the carbohydrate moieties of glycoproteins.</text>
</comment>
<dbReference type="FunFam" id="3.20.20.80:FF:000158">
    <property type="entry name" value="Exported alpha-L-fucosidase"/>
    <property type="match status" value="1"/>
</dbReference>
<reference evidence="10 11" key="1">
    <citation type="submission" date="2019-03" db="EMBL/GenBank/DDBJ databases">
        <title>Deep-cultivation of Planctomycetes and their phenomic and genomic characterization uncovers novel biology.</title>
        <authorList>
            <person name="Wiegand S."/>
            <person name="Jogler M."/>
            <person name="Boedeker C."/>
            <person name="Pinto D."/>
            <person name="Vollmers J."/>
            <person name="Rivas-Marin E."/>
            <person name="Kohn T."/>
            <person name="Peeters S.H."/>
            <person name="Heuer A."/>
            <person name="Rast P."/>
            <person name="Oberbeckmann S."/>
            <person name="Bunk B."/>
            <person name="Jeske O."/>
            <person name="Meyerdierks A."/>
            <person name="Storesund J.E."/>
            <person name="Kallscheuer N."/>
            <person name="Luecker S."/>
            <person name="Lage O.M."/>
            <person name="Pohl T."/>
            <person name="Merkel B.J."/>
            <person name="Hornburger P."/>
            <person name="Mueller R.-W."/>
            <person name="Bruemmer F."/>
            <person name="Labrenz M."/>
            <person name="Spormann A.M."/>
            <person name="Op den Camp H."/>
            <person name="Overmann J."/>
            <person name="Amann R."/>
            <person name="Jetten M.S.M."/>
            <person name="Mascher T."/>
            <person name="Medema M.H."/>
            <person name="Devos D.P."/>
            <person name="Kaster A.-K."/>
            <person name="Ovreas L."/>
            <person name="Rohde M."/>
            <person name="Galperin M.Y."/>
            <person name="Jogler C."/>
        </authorList>
    </citation>
    <scope>NUCLEOTIDE SEQUENCE [LARGE SCALE GENOMIC DNA]</scope>
    <source>
        <strain evidence="10 11">V144</strain>
    </source>
</reference>
<dbReference type="PANTHER" id="PTHR10030">
    <property type="entry name" value="ALPHA-L-FUCOSIDASE"/>
    <property type="match status" value="1"/>
</dbReference>
<evidence type="ECO:0000256" key="3">
    <source>
        <dbReference type="ARBA" id="ARBA00012662"/>
    </source>
</evidence>
<protein>
    <recommendedName>
        <fullName evidence="3">alpha-L-fucosidase</fullName>
        <ecNumber evidence="3">3.2.1.51</ecNumber>
    </recommendedName>
</protein>
<dbReference type="Pfam" id="PF16757">
    <property type="entry name" value="Fucosidase_C"/>
    <property type="match status" value="1"/>
</dbReference>
<dbReference type="KEGG" id="gaw:V144x_21800"/>
<feature type="domain" description="Glycoside hydrolase family 29 N-terminal" evidence="8">
    <location>
        <begin position="43"/>
        <end position="416"/>
    </location>
</feature>
<dbReference type="GO" id="GO:0016139">
    <property type="term" value="P:glycoside catabolic process"/>
    <property type="evidence" value="ECO:0007669"/>
    <property type="project" value="TreeGrafter"/>
</dbReference>
<dbReference type="InterPro" id="IPR016286">
    <property type="entry name" value="FUC_metazoa-typ"/>
</dbReference>
<comment type="similarity">
    <text evidence="2">Belongs to the glycosyl hydrolase 29 family.</text>
</comment>
<evidence type="ECO:0000256" key="2">
    <source>
        <dbReference type="ARBA" id="ARBA00007951"/>
    </source>
</evidence>
<dbReference type="InterPro" id="IPR000933">
    <property type="entry name" value="Glyco_hydro_29"/>
</dbReference>
<evidence type="ECO:0000256" key="1">
    <source>
        <dbReference type="ARBA" id="ARBA00004071"/>
    </source>
</evidence>
<dbReference type="GO" id="GO:0005764">
    <property type="term" value="C:lysosome"/>
    <property type="evidence" value="ECO:0007669"/>
    <property type="project" value="TreeGrafter"/>
</dbReference>
<feature type="domain" description="Alpha-L-fucosidase C-terminal" evidence="9">
    <location>
        <begin position="448"/>
        <end position="530"/>
    </location>
</feature>
<dbReference type="RefSeq" id="WP_144985130.1">
    <property type="nucleotide sequence ID" value="NZ_CP037920.1"/>
</dbReference>
<evidence type="ECO:0000256" key="7">
    <source>
        <dbReference type="SAM" id="SignalP"/>
    </source>
</evidence>
<dbReference type="InterPro" id="IPR013780">
    <property type="entry name" value="Glyco_hydro_b"/>
</dbReference>
<evidence type="ECO:0000256" key="4">
    <source>
        <dbReference type="ARBA" id="ARBA00022729"/>
    </source>
</evidence>
<dbReference type="EMBL" id="CP037920">
    <property type="protein sequence ID" value="QDT96722.1"/>
    <property type="molecule type" value="Genomic_DNA"/>
</dbReference>
<keyword evidence="6" id="KW-0326">Glycosidase</keyword>
<dbReference type="InterPro" id="IPR031919">
    <property type="entry name" value="Fucosidase_C"/>
</dbReference>
<feature type="chain" id="PRO_5022174019" description="alpha-L-fucosidase" evidence="7">
    <location>
        <begin position="26"/>
        <end position="530"/>
    </location>
</feature>
<keyword evidence="4 7" id="KW-0732">Signal</keyword>
<dbReference type="InterPro" id="IPR057739">
    <property type="entry name" value="Glyco_hydro_29_N"/>
</dbReference>
<evidence type="ECO:0000259" key="9">
    <source>
        <dbReference type="Pfam" id="PF16757"/>
    </source>
</evidence>
<organism evidence="10 11">
    <name type="scientific">Gimesia aquarii</name>
    <dbReference type="NCBI Taxonomy" id="2527964"/>
    <lineage>
        <taxon>Bacteria</taxon>
        <taxon>Pseudomonadati</taxon>
        <taxon>Planctomycetota</taxon>
        <taxon>Planctomycetia</taxon>
        <taxon>Planctomycetales</taxon>
        <taxon>Planctomycetaceae</taxon>
        <taxon>Gimesia</taxon>
    </lineage>
</organism>
<evidence type="ECO:0000313" key="11">
    <source>
        <dbReference type="Proteomes" id="UP000318704"/>
    </source>
</evidence>
<dbReference type="PIRSF" id="PIRSF001092">
    <property type="entry name" value="Alpha-L-fucosidase"/>
    <property type="match status" value="1"/>
</dbReference>
<evidence type="ECO:0000259" key="8">
    <source>
        <dbReference type="Pfam" id="PF01120"/>
    </source>
</evidence>
<dbReference type="PANTHER" id="PTHR10030:SF37">
    <property type="entry name" value="ALPHA-L-FUCOSIDASE-RELATED"/>
    <property type="match status" value="1"/>
</dbReference>
<dbReference type="EC" id="3.2.1.51" evidence="3"/>
<dbReference type="GO" id="GO:0004560">
    <property type="term" value="F:alpha-L-fucosidase activity"/>
    <property type="evidence" value="ECO:0007669"/>
    <property type="project" value="InterPro"/>
</dbReference>
<evidence type="ECO:0000313" key="10">
    <source>
        <dbReference type="EMBL" id="QDT96722.1"/>
    </source>
</evidence>
<name>A0A517VUP2_9PLAN</name>
<feature type="signal peptide" evidence="7">
    <location>
        <begin position="1"/>
        <end position="25"/>
    </location>
</feature>
<dbReference type="InterPro" id="IPR017853">
    <property type="entry name" value="GH"/>
</dbReference>
<dbReference type="Pfam" id="PF01120">
    <property type="entry name" value="Alpha_L_fucos"/>
    <property type="match status" value="1"/>
</dbReference>
<dbReference type="SMART" id="SM00812">
    <property type="entry name" value="Alpha_L_fucos"/>
    <property type="match status" value="1"/>
</dbReference>
<keyword evidence="5" id="KW-0378">Hydrolase</keyword>
<accession>A0A517VUP2</accession>
<dbReference type="SUPFAM" id="SSF51445">
    <property type="entry name" value="(Trans)glycosidases"/>
    <property type="match status" value="1"/>
</dbReference>
<gene>
    <name evidence="10" type="ORF">V144x_21800</name>
</gene>
<dbReference type="Gene3D" id="2.60.40.1180">
    <property type="entry name" value="Golgi alpha-mannosidase II"/>
    <property type="match status" value="1"/>
</dbReference>